<dbReference type="EMBL" id="CP117522">
    <property type="protein sequence ID" value="WNF01348.1"/>
    <property type="molecule type" value="Genomic_DNA"/>
</dbReference>
<dbReference type="Proteomes" id="UP001305606">
    <property type="component" value="Chromosome"/>
</dbReference>
<dbReference type="Gene3D" id="3.40.50.720">
    <property type="entry name" value="NAD(P)-binding Rossmann-like Domain"/>
    <property type="match status" value="1"/>
</dbReference>
<dbReference type="RefSeq" id="WP_311039667.1">
    <property type="nucleotide sequence ID" value="NZ_CP117522.1"/>
</dbReference>
<gene>
    <name evidence="1" type="ORF">PS467_41505</name>
</gene>
<name>A0ABY9VAT6_9ACTN</name>
<organism evidence="1 2">
    <name type="scientific">Streptomyces luomodiensis</name>
    <dbReference type="NCBI Taxonomy" id="3026192"/>
    <lineage>
        <taxon>Bacteria</taxon>
        <taxon>Bacillati</taxon>
        <taxon>Actinomycetota</taxon>
        <taxon>Actinomycetes</taxon>
        <taxon>Kitasatosporales</taxon>
        <taxon>Streptomycetaceae</taxon>
        <taxon>Streptomyces</taxon>
    </lineage>
</organism>
<sequence>MAEPASLEAGLAGAKALLVLLSGDLHAAGASPADTGPEVITPHHQAEAIAAALGSPVRFHDLTCDEAKGAMAQSMLAEFAEDTLDILGFPSPRNAKSTWSPPRCSSSGQCSWPSAFASSSTTAPAACGPNSCHFSMPYGRCAARKAP</sequence>
<proteinExistence type="predicted"/>
<keyword evidence="2" id="KW-1185">Reference proteome</keyword>
<dbReference type="Gene3D" id="3.90.25.10">
    <property type="entry name" value="UDP-galactose 4-epimerase, domain 1"/>
    <property type="match status" value="1"/>
</dbReference>
<accession>A0ABY9VAT6</accession>
<evidence type="ECO:0000313" key="1">
    <source>
        <dbReference type="EMBL" id="WNF01348.1"/>
    </source>
</evidence>
<protein>
    <submittedName>
        <fullName evidence="1">Uncharacterized protein</fullName>
    </submittedName>
</protein>
<evidence type="ECO:0000313" key="2">
    <source>
        <dbReference type="Proteomes" id="UP001305606"/>
    </source>
</evidence>
<reference evidence="1 2" key="1">
    <citation type="submission" date="2023-02" db="EMBL/GenBank/DDBJ databases">
        <title>Streptomyces sp. SCA4-21 with antifungal activity against Fusarium oxysporum f. sp. cubense, Streptomyces sp. SCA2-17 with antifungal activity against Fusarium oxysporum f. sp. cubense.</title>
        <authorList>
            <person name="Qi D."/>
        </authorList>
    </citation>
    <scope>NUCLEOTIDE SEQUENCE [LARGE SCALE GENOMIC DNA]</scope>
    <source>
        <strain evidence="1 2">SCA4-21</strain>
    </source>
</reference>